<dbReference type="Proteomes" id="UP000765509">
    <property type="component" value="Unassembled WGS sequence"/>
</dbReference>
<protein>
    <submittedName>
        <fullName evidence="1">Uncharacterized protein</fullName>
    </submittedName>
</protein>
<gene>
    <name evidence="1" type="ORF">O181_095324</name>
</gene>
<proteinExistence type="predicted"/>
<accession>A0A9Q3J536</accession>
<evidence type="ECO:0000313" key="2">
    <source>
        <dbReference type="Proteomes" id="UP000765509"/>
    </source>
</evidence>
<reference evidence="1" key="1">
    <citation type="submission" date="2021-03" db="EMBL/GenBank/DDBJ databases">
        <title>Draft genome sequence of rust myrtle Austropuccinia psidii MF-1, a brazilian biotype.</title>
        <authorList>
            <person name="Quecine M.C."/>
            <person name="Pachon D.M.R."/>
            <person name="Bonatelli M.L."/>
            <person name="Correr F.H."/>
            <person name="Franceschini L.M."/>
            <person name="Leite T.F."/>
            <person name="Margarido G.R.A."/>
            <person name="Almeida C.A."/>
            <person name="Ferrarezi J.A."/>
            <person name="Labate C.A."/>
        </authorList>
    </citation>
    <scope>NUCLEOTIDE SEQUENCE</scope>
    <source>
        <strain evidence="1">MF-1</strain>
    </source>
</reference>
<comment type="caution">
    <text evidence="1">The sequence shown here is derived from an EMBL/GenBank/DDBJ whole genome shotgun (WGS) entry which is preliminary data.</text>
</comment>
<organism evidence="1 2">
    <name type="scientific">Austropuccinia psidii MF-1</name>
    <dbReference type="NCBI Taxonomy" id="1389203"/>
    <lineage>
        <taxon>Eukaryota</taxon>
        <taxon>Fungi</taxon>
        <taxon>Dikarya</taxon>
        <taxon>Basidiomycota</taxon>
        <taxon>Pucciniomycotina</taxon>
        <taxon>Pucciniomycetes</taxon>
        <taxon>Pucciniales</taxon>
        <taxon>Sphaerophragmiaceae</taxon>
        <taxon>Austropuccinia</taxon>
    </lineage>
</organism>
<name>A0A9Q3J536_9BASI</name>
<dbReference type="AlphaFoldDB" id="A0A9Q3J536"/>
<sequence length="114" mass="13019">MPSIIPSQSLLPSRDKFFKWIKDVGEDVAINSLHLFQGDMDLCPISYHASLEEQWDEEEDSEEIETVIKVVPPSYHQYLDVLSKVKAEKLHPQCACDHHIELEGLLPPVGFIYA</sequence>
<keyword evidence="2" id="KW-1185">Reference proteome</keyword>
<evidence type="ECO:0000313" key="1">
    <source>
        <dbReference type="EMBL" id="MBW0555609.1"/>
    </source>
</evidence>
<dbReference type="EMBL" id="AVOT02062669">
    <property type="protein sequence ID" value="MBW0555609.1"/>
    <property type="molecule type" value="Genomic_DNA"/>
</dbReference>